<reference evidence="2 3" key="1">
    <citation type="submission" date="2019-07" db="EMBL/GenBank/DDBJ databases">
        <title>New species of Amycolatopsis and Streptomyces.</title>
        <authorList>
            <person name="Duangmal K."/>
            <person name="Teo W.F.A."/>
            <person name="Lipun K."/>
        </authorList>
    </citation>
    <scope>NUCLEOTIDE SEQUENCE [LARGE SCALE GENOMIC DNA]</scope>
    <source>
        <strain evidence="2 3">JCM 30562</strain>
    </source>
</reference>
<evidence type="ECO:0000256" key="1">
    <source>
        <dbReference type="SAM" id="Phobius"/>
    </source>
</evidence>
<keyword evidence="3" id="KW-1185">Reference proteome</keyword>
<feature type="transmembrane region" description="Helical" evidence="1">
    <location>
        <begin position="67"/>
        <end position="88"/>
    </location>
</feature>
<evidence type="ECO:0000313" key="2">
    <source>
        <dbReference type="EMBL" id="TVT21947.1"/>
    </source>
</evidence>
<keyword evidence="1" id="KW-0472">Membrane</keyword>
<comment type="caution">
    <text evidence="2">The sequence shown here is derived from an EMBL/GenBank/DDBJ whole genome shotgun (WGS) entry which is preliminary data.</text>
</comment>
<name>A0A558ACG7_9PSEU</name>
<gene>
    <name evidence="2" type="ORF">FNH06_15460</name>
</gene>
<dbReference type="AlphaFoldDB" id="A0A558ACG7"/>
<feature type="transmembrane region" description="Helical" evidence="1">
    <location>
        <begin position="35"/>
        <end position="55"/>
    </location>
</feature>
<proteinExistence type="predicted"/>
<dbReference type="EMBL" id="VJZA01000022">
    <property type="protein sequence ID" value="TVT21947.1"/>
    <property type="molecule type" value="Genomic_DNA"/>
</dbReference>
<dbReference type="RefSeq" id="WP_144638921.1">
    <property type="nucleotide sequence ID" value="NZ_BNAX01000015.1"/>
</dbReference>
<keyword evidence="1" id="KW-1133">Transmembrane helix</keyword>
<organism evidence="2 3">
    <name type="scientific">Amycolatopsis acidiphila</name>
    <dbReference type="NCBI Taxonomy" id="715473"/>
    <lineage>
        <taxon>Bacteria</taxon>
        <taxon>Bacillati</taxon>
        <taxon>Actinomycetota</taxon>
        <taxon>Actinomycetes</taxon>
        <taxon>Pseudonocardiales</taxon>
        <taxon>Pseudonocardiaceae</taxon>
        <taxon>Amycolatopsis</taxon>
    </lineage>
</organism>
<accession>A0A558ACG7</accession>
<evidence type="ECO:0000313" key="3">
    <source>
        <dbReference type="Proteomes" id="UP000318578"/>
    </source>
</evidence>
<dbReference type="Proteomes" id="UP000318578">
    <property type="component" value="Unassembled WGS sequence"/>
</dbReference>
<sequence>MTEPEQLAGPEFAAFVREQLEVEEKRRASLETRSLAVITTSGTLVTLVLGLAALVTQRKDFTFPHAASPWLLASLVIFVLATVFAIVANSPRRHHLLDTTTFEEIIRRRWSTSADDAVKTLAVTRLRDLERVQRVNNVKGWLLLAAVAAQGCATASLAVTVGLLLTY</sequence>
<protein>
    <submittedName>
        <fullName evidence="2">Uncharacterized protein</fullName>
    </submittedName>
</protein>
<feature type="transmembrane region" description="Helical" evidence="1">
    <location>
        <begin position="141"/>
        <end position="165"/>
    </location>
</feature>
<keyword evidence="1" id="KW-0812">Transmembrane</keyword>